<keyword evidence="1" id="KW-0862">Zinc</keyword>
<dbReference type="PRINTS" id="PR00068">
    <property type="entry name" value="CUZNDISMTASE"/>
</dbReference>
<dbReference type="EMBL" id="KN609903">
    <property type="protein sequence ID" value="KHJ78307.1"/>
    <property type="molecule type" value="Genomic_DNA"/>
</dbReference>
<dbReference type="GO" id="GO:0004784">
    <property type="term" value="F:superoxide dismutase activity"/>
    <property type="evidence" value="ECO:0007669"/>
    <property type="project" value="UniProtKB-EC"/>
</dbReference>
<dbReference type="GO" id="GO:0005507">
    <property type="term" value="F:copper ion binding"/>
    <property type="evidence" value="ECO:0007669"/>
    <property type="project" value="InterPro"/>
</dbReference>
<comment type="catalytic activity">
    <reaction evidence="1">
        <text>2 superoxide + 2 H(+) = H2O2 + O2</text>
        <dbReference type="Rhea" id="RHEA:20696"/>
        <dbReference type="ChEBI" id="CHEBI:15378"/>
        <dbReference type="ChEBI" id="CHEBI:15379"/>
        <dbReference type="ChEBI" id="CHEBI:16240"/>
        <dbReference type="ChEBI" id="CHEBI:18421"/>
        <dbReference type="EC" id="1.15.1.1"/>
    </reaction>
</comment>
<dbReference type="Pfam" id="PF00080">
    <property type="entry name" value="Sod_Cu"/>
    <property type="match status" value="1"/>
</dbReference>
<comment type="cofactor">
    <cofactor evidence="1">
        <name>Cu cation</name>
        <dbReference type="ChEBI" id="CHEBI:23378"/>
    </cofactor>
    <text evidence="1">Binds 1 copper ion per subunit.</text>
</comment>
<dbReference type="Gene3D" id="2.60.40.200">
    <property type="entry name" value="Superoxide dismutase, copper/zinc binding domain"/>
    <property type="match status" value="1"/>
</dbReference>
<dbReference type="InterPro" id="IPR018152">
    <property type="entry name" value="SOD_Cu/Zn_BS"/>
</dbReference>
<keyword evidence="4" id="KW-1185">Reference proteome</keyword>
<name>A0A0B1S474_OESDE</name>
<dbReference type="InterPro" id="IPR036423">
    <property type="entry name" value="SOD-like_Cu/Zn_dom_sf"/>
</dbReference>
<evidence type="ECO:0000313" key="4">
    <source>
        <dbReference type="Proteomes" id="UP000053660"/>
    </source>
</evidence>
<proteinExistence type="inferred from homology"/>
<dbReference type="InterPro" id="IPR024134">
    <property type="entry name" value="SOD_Cu/Zn_/chaperone"/>
</dbReference>
<gene>
    <name evidence="3" type="ORF">OESDEN_22073</name>
</gene>
<keyword evidence="1" id="KW-0560">Oxidoreductase</keyword>
<dbReference type="EC" id="1.15.1.1" evidence="1"/>
<reference evidence="3 4" key="1">
    <citation type="submission" date="2014-03" db="EMBL/GenBank/DDBJ databases">
        <title>Draft genome of the hookworm Oesophagostomum dentatum.</title>
        <authorList>
            <person name="Mitreva M."/>
        </authorList>
    </citation>
    <scope>NUCLEOTIDE SEQUENCE [LARGE SCALE GENOMIC DNA]</scope>
    <source>
        <strain evidence="3 4">OD-Hann</strain>
    </source>
</reference>
<evidence type="ECO:0000313" key="3">
    <source>
        <dbReference type="EMBL" id="KHJ78307.1"/>
    </source>
</evidence>
<comment type="cofactor">
    <cofactor evidence="1">
        <name>Zn(2+)</name>
        <dbReference type="ChEBI" id="CHEBI:29105"/>
    </cofactor>
    <text evidence="1">Binds 1 zinc ion per subunit.</text>
</comment>
<dbReference type="OrthoDB" id="2015551at2759"/>
<keyword evidence="1" id="KW-0186">Copper</keyword>
<dbReference type="Proteomes" id="UP000053660">
    <property type="component" value="Unassembled WGS sequence"/>
</dbReference>
<organism evidence="3 4">
    <name type="scientific">Oesophagostomum dentatum</name>
    <name type="common">Nodular worm</name>
    <dbReference type="NCBI Taxonomy" id="61180"/>
    <lineage>
        <taxon>Eukaryota</taxon>
        <taxon>Metazoa</taxon>
        <taxon>Ecdysozoa</taxon>
        <taxon>Nematoda</taxon>
        <taxon>Chromadorea</taxon>
        <taxon>Rhabditida</taxon>
        <taxon>Rhabditina</taxon>
        <taxon>Rhabditomorpha</taxon>
        <taxon>Strongyloidea</taxon>
        <taxon>Strongylidae</taxon>
        <taxon>Oesophagostomum</taxon>
    </lineage>
</organism>
<feature type="domain" description="Superoxide dismutase copper/zinc binding" evidence="2">
    <location>
        <begin position="6"/>
        <end position="80"/>
    </location>
</feature>
<protein>
    <recommendedName>
        <fullName evidence="1">Superoxide dismutase [Cu-Zn]</fullName>
        <ecNumber evidence="1">1.15.1.1</ecNumber>
    </recommendedName>
</protein>
<dbReference type="InterPro" id="IPR001424">
    <property type="entry name" value="SOD_Cu_Zn_dom"/>
</dbReference>
<dbReference type="SUPFAM" id="SSF49329">
    <property type="entry name" value="Cu,Zn superoxide dismutase-like"/>
    <property type="match status" value="1"/>
</dbReference>
<keyword evidence="1" id="KW-0479">Metal-binding</keyword>
<sequence>MEDLRVRHVGDLGNIVANGSGVAYGTFWTRGVTLFGRNSVLGRSFVVHALPDDLGKGQGDQRPESLRTGNAGARLACGVIGLAPRS</sequence>
<comment type="function">
    <text evidence="1">Destroys radicals which are normally produced within the cells and which are toxic to biological systems.</text>
</comment>
<dbReference type="PROSITE" id="PS00332">
    <property type="entry name" value="SOD_CU_ZN_2"/>
    <property type="match status" value="1"/>
</dbReference>
<comment type="similarity">
    <text evidence="1">Belongs to the Cu-Zn superoxide dismutase family.</text>
</comment>
<dbReference type="PANTHER" id="PTHR10003">
    <property type="entry name" value="SUPEROXIDE DISMUTASE CU-ZN -RELATED"/>
    <property type="match status" value="1"/>
</dbReference>
<dbReference type="AlphaFoldDB" id="A0A0B1S474"/>
<accession>A0A0B1S474</accession>
<evidence type="ECO:0000259" key="2">
    <source>
        <dbReference type="Pfam" id="PF00080"/>
    </source>
</evidence>
<evidence type="ECO:0000256" key="1">
    <source>
        <dbReference type="RuleBase" id="RU000393"/>
    </source>
</evidence>